<evidence type="ECO:0000256" key="1">
    <source>
        <dbReference type="SAM" id="MobiDB-lite"/>
    </source>
</evidence>
<sequence>MNRSAFPAVLGEQAEGLIGLGRLDEAAALFDHALGRVTERSLRDNLFDSAVTAFRSGQQLTTALTFLNRLLQEIDREAGASPYPHLLYTAAELHSELGDHELALRTVDLLLTHPQGGEGSHRLKGEVPARAGRTHEAVQAHQELLRLDPQIPGRAGRPRQPSTPQTGLVCTVPRP</sequence>
<proteinExistence type="predicted"/>
<feature type="region of interest" description="Disordered" evidence="1">
    <location>
        <begin position="149"/>
        <end position="175"/>
    </location>
</feature>
<keyword evidence="3" id="KW-1185">Reference proteome</keyword>
<protein>
    <submittedName>
        <fullName evidence="2">Tetratricopeptide repeat protein</fullName>
    </submittedName>
</protein>
<dbReference type="Gene3D" id="1.25.40.10">
    <property type="entry name" value="Tetratricopeptide repeat domain"/>
    <property type="match status" value="1"/>
</dbReference>
<organism evidence="2 3">
    <name type="scientific">Deinococcus oregonensis</name>
    <dbReference type="NCBI Taxonomy" id="1805970"/>
    <lineage>
        <taxon>Bacteria</taxon>
        <taxon>Thermotogati</taxon>
        <taxon>Deinococcota</taxon>
        <taxon>Deinococci</taxon>
        <taxon>Deinococcales</taxon>
        <taxon>Deinococcaceae</taxon>
        <taxon>Deinococcus</taxon>
    </lineage>
</organism>
<reference evidence="2 3" key="1">
    <citation type="submission" date="2024-09" db="EMBL/GenBank/DDBJ databases">
        <authorList>
            <person name="Sun Q."/>
            <person name="Mori K."/>
        </authorList>
    </citation>
    <scope>NUCLEOTIDE SEQUENCE [LARGE SCALE GENOMIC DNA]</scope>
    <source>
        <strain evidence="2 3">JCM 13503</strain>
    </source>
</reference>
<dbReference type="Proteomes" id="UP001589733">
    <property type="component" value="Unassembled WGS sequence"/>
</dbReference>
<dbReference type="RefSeq" id="WP_380016734.1">
    <property type="nucleotide sequence ID" value="NZ_JBHLYR010000081.1"/>
</dbReference>
<name>A0ABV6B5S8_9DEIO</name>
<dbReference type="SUPFAM" id="SSF48452">
    <property type="entry name" value="TPR-like"/>
    <property type="match status" value="1"/>
</dbReference>
<dbReference type="EMBL" id="JBHLYR010000081">
    <property type="protein sequence ID" value="MFB9995115.1"/>
    <property type="molecule type" value="Genomic_DNA"/>
</dbReference>
<comment type="caution">
    <text evidence="2">The sequence shown here is derived from an EMBL/GenBank/DDBJ whole genome shotgun (WGS) entry which is preliminary data.</text>
</comment>
<gene>
    <name evidence="2" type="ORF">ACFFLM_24500</name>
</gene>
<accession>A0ABV6B5S8</accession>
<evidence type="ECO:0000313" key="3">
    <source>
        <dbReference type="Proteomes" id="UP001589733"/>
    </source>
</evidence>
<dbReference type="InterPro" id="IPR011990">
    <property type="entry name" value="TPR-like_helical_dom_sf"/>
</dbReference>
<evidence type="ECO:0000313" key="2">
    <source>
        <dbReference type="EMBL" id="MFB9995115.1"/>
    </source>
</evidence>